<gene>
    <name evidence="1" type="ORF">DSM00_338</name>
</gene>
<name>A0A4Q0PDE1_9FLAO</name>
<accession>A0A4Q0PDE1</accession>
<comment type="caution">
    <text evidence="1">The sequence shown here is derived from an EMBL/GenBank/DDBJ whole genome shotgun (WGS) entry which is preliminary data.</text>
</comment>
<organism evidence="1 2">
    <name type="scientific">Leeuwenhoekiella aequorea</name>
    <dbReference type="NCBI Taxonomy" id="283736"/>
    <lineage>
        <taxon>Bacteria</taxon>
        <taxon>Pseudomonadati</taxon>
        <taxon>Bacteroidota</taxon>
        <taxon>Flavobacteriia</taxon>
        <taxon>Flavobacteriales</taxon>
        <taxon>Flavobacteriaceae</taxon>
        <taxon>Leeuwenhoekiella</taxon>
    </lineage>
</organism>
<proteinExistence type="predicted"/>
<dbReference type="Proteomes" id="UP000289238">
    <property type="component" value="Unassembled WGS sequence"/>
</dbReference>
<dbReference type="AlphaFoldDB" id="A0A4Q0PDE1"/>
<dbReference type="EMBL" id="QOVM01000001">
    <property type="protein sequence ID" value="RXG24548.1"/>
    <property type="molecule type" value="Genomic_DNA"/>
</dbReference>
<keyword evidence="2" id="KW-1185">Reference proteome</keyword>
<sequence>MNTSAYNHDNEFDLFQKNTHAELQTWIKVLEALHQELDAFTKWMSYANTTDSALLQKVFDKRNETRSQLSIYYKYVNQVQDNRECDDMDCEIYYQRQHEQLRRLFNYHIEQCSKLKCNVFNTLNVVNISLKPSGNIQSRLK</sequence>
<evidence type="ECO:0000313" key="2">
    <source>
        <dbReference type="Proteomes" id="UP000289238"/>
    </source>
</evidence>
<evidence type="ECO:0000313" key="1">
    <source>
        <dbReference type="EMBL" id="RXG24548.1"/>
    </source>
</evidence>
<protein>
    <submittedName>
        <fullName evidence="1">Uncharacterized protein</fullName>
    </submittedName>
</protein>
<dbReference type="OrthoDB" id="1442351at2"/>
<reference evidence="1 2" key="1">
    <citation type="submission" date="2018-07" db="EMBL/GenBank/DDBJ databases">
        <title>Leeuwenhoekiella genomics.</title>
        <authorList>
            <person name="Tahon G."/>
            <person name="Willems A."/>
        </authorList>
    </citation>
    <scope>NUCLEOTIDE SEQUENCE [LARGE SCALE GENOMIC DNA]</scope>
    <source>
        <strain evidence="1 2">LMG 22550</strain>
    </source>
</reference>
<dbReference type="RefSeq" id="WP_128756282.1">
    <property type="nucleotide sequence ID" value="NZ_QOVM01000001.1"/>
</dbReference>